<dbReference type="RefSeq" id="WP_269285158.1">
    <property type="nucleotide sequence ID" value="NZ_JAPVOI010000005.1"/>
</dbReference>
<keyword evidence="3" id="KW-1185">Reference proteome</keyword>
<protein>
    <submittedName>
        <fullName evidence="2">Helix-turn-helix domain-containing protein</fullName>
    </submittedName>
</protein>
<comment type="caution">
    <text evidence="2">The sequence shown here is derived from an EMBL/GenBank/DDBJ whole genome shotgun (WGS) entry which is preliminary data.</text>
</comment>
<dbReference type="PROSITE" id="PS50943">
    <property type="entry name" value="HTH_CROC1"/>
    <property type="match status" value="1"/>
</dbReference>
<feature type="domain" description="HTH cro/C1-type" evidence="1">
    <location>
        <begin position="59"/>
        <end position="112"/>
    </location>
</feature>
<evidence type="ECO:0000313" key="3">
    <source>
        <dbReference type="Proteomes" id="UP001079430"/>
    </source>
</evidence>
<gene>
    <name evidence="2" type="ORF">O3W52_26485</name>
</gene>
<dbReference type="InterPro" id="IPR010982">
    <property type="entry name" value="Lambda_DNA-bd_dom_sf"/>
</dbReference>
<dbReference type="SUPFAM" id="SSF47413">
    <property type="entry name" value="lambda repressor-like DNA-binding domains"/>
    <property type="match status" value="1"/>
</dbReference>
<dbReference type="Proteomes" id="UP001079430">
    <property type="component" value="Unassembled WGS sequence"/>
</dbReference>
<dbReference type="CDD" id="cd00093">
    <property type="entry name" value="HTH_XRE"/>
    <property type="match status" value="1"/>
</dbReference>
<dbReference type="InterPro" id="IPR001387">
    <property type="entry name" value="Cro/C1-type_HTH"/>
</dbReference>
<proteinExistence type="predicted"/>
<evidence type="ECO:0000313" key="2">
    <source>
        <dbReference type="EMBL" id="MCZ4093394.1"/>
    </source>
</evidence>
<sequence length="153" mass="17076">MNSYHYTECGLQNVMIDGLEFVVDDAGDDIITIPAVNELHRVIALGIVTHKHGMSGEELRFLRSEMGFTQAELAAVVHHDKQSVGRWERGEYDIDSAAEAIIRRMAIEKLELDAQQGIDELSRRSIPTVQAQPINIQYANDNGNHPSYTLMAA</sequence>
<reference evidence="2" key="1">
    <citation type="submission" date="2022-10" db="EMBL/GenBank/DDBJ databases">
        <title>Whole genome sequencing of three plant growth promoting bacteria isolated from Vachellia tortilis subsp. raddiana in Morocco.</title>
        <authorList>
            <person name="Hnini M."/>
            <person name="Zouagui R."/>
            <person name="Zouagui H."/>
            <person name="Chemao Elfihri M.-W."/>
            <person name="Ibrahimi A."/>
            <person name="Sbabou L."/>
            <person name="Aurag J."/>
        </authorList>
    </citation>
    <scope>NUCLEOTIDE SEQUENCE</scope>
    <source>
        <strain evidence="2">LMR678</strain>
    </source>
</reference>
<organism evidence="2 3">
    <name type="scientific">Sinorhizobium psoraleae</name>
    <dbReference type="NCBI Taxonomy" id="520838"/>
    <lineage>
        <taxon>Bacteria</taxon>
        <taxon>Pseudomonadati</taxon>
        <taxon>Pseudomonadota</taxon>
        <taxon>Alphaproteobacteria</taxon>
        <taxon>Hyphomicrobiales</taxon>
        <taxon>Rhizobiaceae</taxon>
        <taxon>Sinorhizobium/Ensifer group</taxon>
        <taxon>Sinorhizobium</taxon>
    </lineage>
</organism>
<dbReference type="Pfam" id="PF01381">
    <property type="entry name" value="HTH_3"/>
    <property type="match status" value="1"/>
</dbReference>
<name>A0ABT4KN45_9HYPH</name>
<dbReference type="Gene3D" id="1.10.260.40">
    <property type="entry name" value="lambda repressor-like DNA-binding domains"/>
    <property type="match status" value="1"/>
</dbReference>
<evidence type="ECO:0000259" key="1">
    <source>
        <dbReference type="PROSITE" id="PS50943"/>
    </source>
</evidence>
<dbReference type="EMBL" id="JAPVOI010000005">
    <property type="protein sequence ID" value="MCZ4093394.1"/>
    <property type="molecule type" value="Genomic_DNA"/>
</dbReference>
<accession>A0ABT4KN45</accession>